<feature type="compositionally biased region" description="Basic and acidic residues" evidence="3">
    <location>
        <begin position="152"/>
        <end position="162"/>
    </location>
</feature>
<protein>
    <recommendedName>
        <fullName evidence="4">SHSP domain-containing protein</fullName>
    </recommendedName>
</protein>
<feature type="domain" description="SHSP" evidence="4">
    <location>
        <begin position="29"/>
        <end position="142"/>
    </location>
</feature>
<dbReference type="EMBL" id="BAAAQM010000078">
    <property type="protein sequence ID" value="GAA2003582.1"/>
    <property type="molecule type" value="Genomic_DNA"/>
</dbReference>
<dbReference type="PROSITE" id="PS01031">
    <property type="entry name" value="SHSP"/>
    <property type="match status" value="1"/>
</dbReference>
<evidence type="ECO:0000313" key="6">
    <source>
        <dbReference type="Proteomes" id="UP001499854"/>
    </source>
</evidence>
<dbReference type="SUPFAM" id="SSF49764">
    <property type="entry name" value="HSP20-like chaperones"/>
    <property type="match status" value="1"/>
</dbReference>
<evidence type="ECO:0000313" key="5">
    <source>
        <dbReference type="EMBL" id="GAA2003582.1"/>
    </source>
</evidence>
<evidence type="ECO:0000256" key="2">
    <source>
        <dbReference type="RuleBase" id="RU003616"/>
    </source>
</evidence>
<dbReference type="Pfam" id="PF00011">
    <property type="entry name" value="HSP20"/>
    <property type="match status" value="1"/>
</dbReference>
<sequence>MNEISRRHQIVPLPDLRDWFDPFGMLEWRPKLDFHPIRVEDRFEEDGTYVLSAEMPGIDPEHDVELVVSEGTLTILAERSSEQHDKRHSEFRYGAFSRAVRLPANAKEEEITANYRGGILTVRVPVVLPPKAAARKINVAAEHHGAAGAEGPKTDGAKAKKS</sequence>
<comment type="caution">
    <text evidence="5">The sequence shown here is derived from an EMBL/GenBank/DDBJ whole genome shotgun (WGS) entry which is preliminary data.</text>
</comment>
<dbReference type="InterPro" id="IPR031107">
    <property type="entry name" value="Small_HSP"/>
</dbReference>
<evidence type="ECO:0000259" key="4">
    <source>
        <dbReference type="PROSITE" id="PS01031"/>
    </source>
</evidence>
<dbReference type="InterPro" id="IPR002068">
    <property type="entry name" value="A-crystallin/Hsp20_dom"/>
</dbReference>
<dbReference type="Gene3D" id="2.60.40.790">
    <property type="match status" value="1"/>
</dbReference>
<name>A0ABN2TAP6_9ACTN</name>
<dbReference type="CDD" id="cd06464">
    <property type="entry name" value="ACD_sHsps-like"/>
    <property type="match status" value="1"/>
</dbReference>
<dbReference type="Proteomes" id="UP001499854">
    <property type="component" value="Unassembled WGS sequence"/>
</dbReference>
<gene>
    <name evidence="5" type="ORF">GCM10009838_82190</name>
</gene>
<dbReference type="RefSeq" id="WP_344662642.1">
    <property type="nucleotide sequence ID" value="NZ_BAAAQM010000078.1"/>
</dbReference>
<reference evidence="5 6" key="1">
    <citation type="journal article" date="2019" name="Int. J. Syst. Evol. Microbiol.">
        <title>The Global Catalogue of Microorganisms (GCM) 10K type strain sequencing project: providing services to taxonomists for standard genome sequencing and annotation.</title>
        <authorList>
            <consortium name="The Broad Institute Genomics Platform"/>
            <consortium name="The Broad Institute Genome Sequencing Center for Infectious Disease"/>
            <person name="Wu L."/>
            <person name="Ma J."/>
        </authorList>
    </citation>
    <scope>NUCLEOTIDE SEQUENCE [LARGE SCALE GENOMIC DNA]</scope>
    <source>
        <strain evidence="5 6">JCM 16013</strain>
    </source>
</reference>
<dbReference type="InterPro" id="IPR008978">
    <property type="entry name" value="HSP20-like_chaperone"/>
</dbReference>
<feature type="region of interest" description="Disordered" evidence="3">
    <location>
        <begin position="143"/>
        <end position="162"/>
    </location>
</feature>
<keyword evidence="6" id="KW-1185">Reference proteome</keyword>
<comment type="similarity">
    <text evidence="1 2">Belongs to the small heat shock protein (HSP20) family.</text>
</comment>
<accession>A0ABN2TAP6</accession>
<organism evidence="5 6">
    <name type="scientific">Catenulispora subtropica</name>
    <dbReference type="NCBI Taxonomy" id="450798"/>
    <lineage>
        <taxon>Bacteria</taxon>
        <taxon>Bacillati</taxon>
        <taxon>Actinomycetota</taxon>
        <taxon>Actinomycetes</taxon>
        <taxon>Catenulisporales</taxon>
        <taxon>Catenulisporaceae</taxon>
        <taxon>Catenulispora</taxon>
    </lineage>
</organism>
<evidence type="ECO:0000256" key="1">
    <source>
        <dbReference type="PROSITE-ProRule" id="PRU00285"/>
    </source>
</evidence>
<proteinExistence type="inferred from homology"/>
<evidence type="ECO:0000256" key="3">
    <source>
        <dbReference type="SAM" id="MobiDB-lite"/>
    </source>
</evidence>
<dbReference type="PANTHER" id="PTHR11527">
    <property type="entry name" value="HEAT-SHOCK PROTEIN 20 FAMILY MEMBER"/>
    <property type="match status" value="1"/>
</dbReference>